<dbReference type="FunFam" id="3.30.420.40:FF:000040">
    <property type="entry name" value="tRNA N6-adenosine threonylcarbamoyltransferase"/>
    <property type="match status" value="1"/>
</dbReference>
<comment type="subcellular location">
    <subcellularLocation>
        <location evidence="8">Cytoplasm</location>
    </subcellularLocation>
</comment>
<keyword evidence="5 8" id="KW-0408">Iron</keyword>
<comment type="cofactor">
    <cofactor evidence="8">
        <name>Fe(2+)</name>
        <dbReference type="ChEBI" id="CHEBI:29033"/>
    </cofactor>
    <text evidence="8">Binds 1 Fe(2+) ion per subunit.</text>
</comment>
<feature type="binding site" evidence="8">
    <location>
        <position position="115"/>
    </location>
    <ligand>
        <name>Fe cation</name>
        <dbReference type="ChEBI" id="CHEBI:24875"/>
    </ligand>
</feature>
<dbReference type="NCBIfam" id="TIGR03723">
    <property type="entry name" value="T6A_TsaD_YgjD"/>
    <property type="match status" value="1"/>
</dbReference>
<dbReference type="InterPro" id="IPR000905">
    <property type="entry name" value="Gcp-like_dom"/>
</dbReference>
<dbReference type="RefSeq" id="WP_073185139.1">
    <property type="nucleotide sequence ID" value="NZ_FQXI01000012.1"/>
</dbReference>
<dbReference type="Proteomes" id="UP000184032">
    <property type="component" value="Unassembled WGS sequence"/>
</dbReference>
<dbReference type="PANTHER" id="PTHR11735">
    <property type="entry name" value="TRNA N6-ADENOSINE THREONYLCARBAMOYLTRANSFERASE"/>
    <property type="match status" value="1"/>
</dbReference>
<dbReference type="InterPro" id="IPR043129">
    <property type="entry name" value="ATPase_NBD"/>
</dbReference>
<dbReference type="OrthoDB" id="9806197at2"/>
<feature type="binding site" evidence="8">
    <location>
        <position position="273"/>
    </location>
    <ligand>
        <name>substrate</name>
    </ligand>
</feature>
<keyword evidence="1 8" id="KW-0963">Cytoplasm</keyword>
<feature type="binding site" evidence="8">
    <location>
        <position position="301"/>
    </location>
    <ligand>
        <name>Fe cation</name>
        <dbReference type="ChEBI" id="CHEBI:24875"/>
    </ligand>
</feature>
<dbReference type="CDD" id="cd24133">
    <property type="entry name" value="ASKHA_NBD_TsaD_bac"/>
    <property type="match status" value="1"/>
</dbReference>
<keyword evidence="6 8" id="KW-0012">Acyltransferase</keyword>
<dbReference type="GO" id="GO:0005737">
    <property type="term" value="C:cytoplasm"/>
    <property type="evidence" value="ECO:0007669"/>
    <property type="project" value="UniProtKB-SubCell"/>
</dbReference>
<feature type="binding site" evidence="8">
    <location>
        <position position="111"/>
    </location>
    <ligand>
        <name>Fe cation</name>
        <dbReference type="ChEBI" id="CHEBI:24875"/>
    </ligand>
</feature>
<reference evidence="10 11" key="1">
    <citation type="submission" date="2016-11" db="EMBL/GenBank/DDBJ databases">
        <authorList>
            <person name="Jaros S."/>
            <person name="Januszkiewicz K."/>
            <person name="Wedrychowicz H."/>
        </authorList>
    </citation>
    <scope>NUCLEOTIDE SEQUENCE [LARGE SCALE GENOMIC DNA]</scope>
    <source>
        <strain evidence="10 11">DSM 21120</strain>
    </source>
</reference>
<keyword evidence="2 8" id="KW-0808">Transferase</keyword>
<dbReference type="HAMAP" id="MF_01445">
    <property type="entry name" value="TsaD"/>
    <property type="match status" value="1"/>
</dbReference>
<feature type="binding site" evidence="8">
    <location>
        <position position="167"/>
    </location>
    <ligand>
        <name>substrate</name>
    </ligand>
</feature>
<evidence type="ECO:0000256" key="6">
    <source>
        <dbReference type="ARBA" id="ARBA00023315"/>
    </source>
</evidence>
<evidence type="ECO:0000256" key="5">
    <source>
        <dbReference type="ARBA" id="ARBA00023004"/>
    </source>
</evidence>
<comment type="function">
    <text evidence="8">Required for the formation of a threonylcarbamoyl group on adenosine at position 37 (t(6)A37) in tRNAs that read codons beginning with adenine. Is involved in the transfer of the threonylcarbamoyl moiety of threonylcarbamoyl-AMP (TC-AMP) to the N6 group of A37, together with TsaE and TsaB. TsaD likely plays a direct catalytic role in this reaction.</text>
</comment>
<dbReference type="GO" id="GO:0002949">
    <property type="term" value="P:tRNA threonylcarbamoyladenosine modification"/>
    <property type="evidence" value="ECO:0007669"/>
    <property type="project" value="UniProtKB-UniRule"/>
</dbReference>
<dbReference type="STRING" id="1120995.SAMN02745245_01548"/>
<comment type="similarity">
    <text evidence="8">Belongs to the KAE1 / TsaD family.</text>
</comment>
<feature type="binding site" evidence="8">
    <location>
        <position position="180"/>
    </location>
    <ligand>
        <name>substrate</name>
    </ligand>
</feature>
<evidence type="ECO:0000256" key="8">
    <source>
        <dbReference type="HAMAP-Rule" id="MF_01445"/>
    </source>
</evidence>
<protein>
    <recommendedName>
        <fullName evidence="8">tRNA N6-adenosine threonylcarbamoyltransferase</fullName>
        <ecNumber evidence="8">2.3.1.234</ecNumber>
    </recommendedName>
    <alternativeName>
        <fullName evidence="8">N6-L-threonylcarbamoyladenine synthase</fullName>
        <shortName evidence="8">t(6)A synthase</shortName>
    </alternativeName>
    <alternativeName>
        <fullName evidence="8">t(6)A37 threonylcarbamoyladenosine biosynthesis protein TsaD</fullName>
    </alternativeName>
    <alternativeName>
        <fullName evidence="8">tRNA threonylcarbamoyladenosine biosynthesis protein TsaD</fullName>
    </alternativeName>
</protein>
<dbReference type="AlphaFoldDB" id="A0A1M5TS68"/>
<feature type="binding site" evidence="8">
    <location>
        <begin position="134"/>
        <end position="138"/>
    </location>
    <ligand>
        <name>substrate</name>
    </ligand>
</feature>
<evidence type="ECO:0000313" key="10">
    <source>
        <dbReference type="EMBL" id="SHH53617.1"/>
    </source>
</evidence>
<keyword evidence="3 8" id="KW-0819">tRNA processing</keyword>
<dbReference type="Gene3D" id="3.30.420.40">
    <property type="match status" value="2"/>
</dbReference>
<dbReference type="EC" id="2.3.1.234" evidence="8"/>
<dbReference type="PANTHER" id="PTHR11735:SF6">
    <property type="entry name" value="TRNA N6-ADENOSINE THREONYLCARBAMOYLTRANSFERASE, MITOCHONDRIAL"/>
    <property type="match status" value="1"/>
</dbReference>
<dbReference type="GO" id="GO:0061711">
    <property type="term" value="F:tRNA N(6)-L-threonylcarbamoyladenine synthase activity"/>
    <property type="evidence" value="ECO:0007669"/>
    <property type="project" value="UniProtKB-EC"/>
</dbReference>
<evidence type="ECO:0000256" key="7">
    <source>
        <dbReference type="ARBA" id="ARBA00048117"/>
    </source>
</evidence>
<dbReference type="InterPro" id="IPR022450">
    <property type="entry name" value="TsaD"/>
</dbReference>
<accession>A0A1M5TS68</accession>
<dbReference type="FunFam" id="3.30.420.40:FF:000012">
    <property type="entry name" value="tRNA N6-adenosine threonylcarbamoyltransferase"/>
    <property type="match status" value="1"/>
</dbReference>
<dbReference type="GO" id="GO:0005506">
    <property type="term" value="F:iron ion binding"/>
    <property type="evidence" value="ECO:0007669"/>
    <property type="project" value="UniProtKB-UniRule"/>
</dbReference>
<keyword evidence="11" id="KW-1185">Reference proteome</keyword>
<evidence type="ECO:0000256" key="2">
    <source>
        <dbReference type="ARBA" id="ARBA00022679"/>
    </source>
</evidence>
<dbReference type="EMBL" id="FQXI01000012">
    <property type="protein sequence ID" value="SHH53617.1"/>
    <property type="molecule type" value="Genomic_DNA"/>
</dbReference>
<gene>
    <name evidence="8" type="primary">tsaD</name>
    <name evidence="10" type="ORF">SAMN02745245_01548</name>
</gene>
<evidence type="ECO:0000259" key="9">
    <source>
        <dbReference type="Pfam" id="PF00814"/>
    </source>
</evidence>
<evidence type="ECO:0000256" key="4">
    <source>
        <dbReference type="ARBA" id="ARBA00022723"/>
    </source>
</evidence>
<evidence type="ECO:0000256" key="3">
    <source>
        <dbReference type="ARBA" id="ARBA00022694"/>
    </source>
</evidence>
<evidence type="ECO:0000313" key="11">
    <source>
        <dbReference type="Proteomes" id="UP000184032"/>
    </source>
</evidence>
<dbReference type="InterPro" id="IPR017861">
    <property type="entry name" value="KAE1/TsaD"/>
</dbReference>
<proteinExistence type="inferred from homology"/>
<feature type="binding site" evidence="8">
    <location>
        <position position="184"/>
    </location>
    <ligand>
        <name>substrate</name>
    </ligand>
</feature>
<organism evidence="10 11">
    <name type="scientific">Anaerosphaera aminiphila DSM 21120</name>
    <dbReference type="NCBI Taxonomy" id="1120995"/>
    <lineage>
        <taxon>Bacteria</taxon>
        <taxon>Bacillati</taxon>
        <taxon>Bacillota</taxon>
        <taxon>Tissierellia</taxon>
        <taxon>Tissierellales</taxon>
        <taxon>Peptoniphilaceae</taxon>
        <taxon>Anaerosphaera</taxon>
    </lineage>
</organism>
<dbReference type="Pfam" id="PF00814">
    <property type="entry name" value="TsaD"/>
    <property type="match status" value="1"/>
</dbReference>
<dbReference type="PRINTS" id="PR00789">
    <property type="entry name" value="OSIALOPTASE"/>
</dbReference>
<dbReference type="SUPFAM" id="SSF53067">
    <property type="entry name" value="Actin-like ATPase domain"/>
    <property type="match status" value="2"/>
</dbReference>
<keyword evidence="4 8" id="KW-0479">Metal-binding</keyword>
<evidence type="ECO:0000256" key="1">
    <source>
        <dbReference type="ARBA" id="ARBA00022490"/>
    </source>
</evidence>
<dbReference type="NCBIfam" id="TIGR00329">
    <property type="entry name" value="gcp_kae1"/>
    <property type="match status" value="1"/>
</dbReference>
<name>A0A1M5TS68_9FIRM</name>
<feature type="domain" description="Gcp-like" evidence="9">
    <location>
        <begin position="23"/>
        <end position="307"/>
    </location>
</feature>
<sequence>MKILAVESSCDETSVSVIENGRNVLSNVISSQIDTHKKYGGVVPEIASRQHVEAINSVLEEALTEANINREEIDLVVATRGPGLIGALLVGLSAAKAFAYAIDRPFVGVNHIYGHVCANYISNSNLEPPFIGLIVSGGHTYLIKVKDYVDFELVGRTRDDAAGEAFDKIARAMGIGYPGGPIIDKLASKGKDVLDFPRVMLEEGSYDFSFSGLKTAVINYLHNKEQKGEEVIKEDVAASFQKAVTDVLVEKAVRLAKKENMDKIVLAGGVAANEGLRFELESRGSKENIKIYYPEKILCTDNAAMIASAGYYLYKSGAVDKDTRANPNLGL</sequence>
<comment type="catalytic activity">
    <reaction evidence="7 8">
        <text>L-threonylcarbamoyladenylate + adenosine(37) in tRNA = N(6)-L-threonylcarbamoyladenosine(37) in tRNA + AMP + H(+)</text>
        <dbReference type="Rhea" id="RHEA:37059"/>
        <dbReference type="Rhea" id="RHEA-COMP:10162"/>
        <dbReference type="Rhea" id="RHEA-COMP:10163"/>
        <dbReference type="ChEBI" id="CHEBI:15378"/>
        <dbReference type="ChEBI" id="CHEBI:73682"/>
        <dbReference type="ChEBI" id="CHEBI:74411"/>
        <dbReference type="ChEBI" id="CHEBI:74418"/>
        <dbReference type="ChEBI" id="CHEBI:456215"/>
        <dbReference type="EC" id="2.3.1.234"/>
    </reaction>
</comment>